<dbReference type="Pfam" id="PF00069">
    <property type="entry name" value="Pkinase"/>
    <property type="match status" value="1"/>
</dbReference>
<keyword evidence="10" id="KW-0175">Coiled coil</keyword>
<proteinExistence type="inferred from homology"/>
<dbReference type="PANTHER" id="PTHR48013">
    <property type="entry name" value="DUAL SPECIFICITY MITOGEN-ACTIVATED PROTEIN KINASE KINASE 5-RELATED"/>
    <property type="match status" value="1"/>
</dbReference>
<evidence type="ECO:0000256" key="1">
    <source>
        <dbReference type="ARBA" id="ARBA00022679"/>
    </source>
</evidence>
<dbReference type="RefSeq" id="WP_065237944.1">
    <property type="nucleotide sequence ID" value="NZ_JTJR01000041.1"/>
</dbReference>
<dbReference type="PANTHER" id="PTHR48013:SF9">
    <property type="entry name" value="DUAL SPECIFICITY MITOGEN-ACTIVATED PROTEIN KINASE KINASE 5"/>
    <property type="match status" value="1"/>
</dbReference>
<evidence type="ECO:0000256" key="2">
    <source>
        <dbReference type="ARBA" id="ARBA00022741"/>
    </source>
</evidence>
<dbReference type="EC" id="2.7.12.2" evidence="6"/>
<evidence type="ECO:0000313" key="13">
    <source>
        <dbReference type="Proteomes" id="UP000092626"/>
    </source>
</evidence>
<keyword evidence="2" id="KW-0547">Nucleotide-binding</keyword>
<dbReference type="Gene3D" id="1.10.510.10">
    <property type="entry name" value="Transferase(Phosphotransferase) domain 1"/>
    <property type="match status" value="1"/>
</dbReference>
<comment type="similarity">
    <text evidence="5">Belongs to the protein kinase superfamily. STE Ser/Thr protein kinase family. MAP kinase kinase subfamily.</text>
</comment>
<feature type="coiled-coil region" evidence="10">
    <location>
        <begin position="93"/>
        <end position="120"/>
    </location>
</feature>
<evidence type="ECO:0000256" key="9">
    <source>
        <dbReference type="ARBA" id="ARBA00051693"/>
    </source>
</evidence>
<dbReference type="CDD" id="cd14014">
    <property type="entry name" value="STKc_PknB_like"/>
    <property type="match status" value="1"/>
</dbReference>
<evidence type="ECO:0000256" key="6">
    <source>
        <dbReference type="ARBA" id="ARBA00038999"/>
    </source>
</evidence>
<sequence length="256" mass="30176">MEEFGNYYIETIEHLGRGTFGTVDKVRVYNKTKTHLTEYARKFFEPRYATQSDYEEYKERFRREITYQSDCFNRNIVHVCLYNLAIDKPWFIMELAEESLSDLLEKNDCKEKEYALTNKEKIFILKEVLNGVNYLHSRNFLHRDIKPENILKFKDGRFKLSDFGLIKNLKDSGTNQLTQFGQVMGTNKYMAPEIQNGADYTIQSDIYALGVVIEDLELDETLANIHAKCTFRQPKKRYNNIQEIIKDINTLEGINI</sequence>
<gene>
    <name evidence="12" type="ORF">QV06_09650</name>
</gene>
<evidence type="ECO:0000313" key="12">
    <source>
        <dbReference type="EMBL" id="OBX03698.1"/>
    </source>
</evidence>
<dbReference type="AlphaFoldDB" id="A0A1A7PMC6"/>
<dbReference type="SUPFAM" id="SSF56112">
    <property type="entry name" value="Protein kinase-like (PK-like)"/>
    <property type="match status" value="1"/>
</dbReference>
<protein>
    <recommendedName>
        <fullName evidence="6">mitogen-activated protein kinase kinase</fullName>
        <ecNumber evidence="6">2.7.12.2</ecNumber>
    </recommendedName>
</protein>
<evidence type="ECO:0000256" key="3">
    <source>
        <dbReference type="ARBA" id="ARBA00022777"/>
    </source>
</evidence>
<organism evidence="12 13">
    <name type="scientific">Gallibacterium genomosp. 3</name>
    <dbReference type="NCBI Taxonomy" id="505345"/>
    <lineage>
        <taxon>Bacteria</taxon>
        <taxon>Pseudomonadati</taxon>
        <taxon>Pseudomonadota</taxon>
        <taxon>Gammaproteobacteria</taxon>
        <taxon>Pasteurellales</taxon>
        <taxon>Pasteurellaceae</taxon>
        <taxon>Gallibacterium</taxon>
    </lineage>
</organism>
<comment type="caution">
    <text evidence="12">The sequence shown here is derived from an EMBL/GenBank/DDBJ whole genome shotgun (WGS) entry which is preliminary data.</text>
</comment>
<evidence type="ECO:0000256" key="7">
    <source>
        <dbReference type="ARBA" id="ARBA00049014"/>
    </source>
</evidence>
<keyword evidence="3 12" id="KW-0418">Kinase</keyword>
<dbReference type="GO" id="GO:0005524">
    <property type="term" value="F:ATP binding"/>
    <property type="evidence" value="ECO:0007669"/>
    <property type="project" value="UniProtKB-KW"/>
</dbReference>
<dbReference type="SMART" id="SM00220">
    <property type="entry name" value="S_TKc"/>
    <property type="match status" value="1"/>
</dbReference>
<dbReference type="EMBL" id="JTJR01000041">
    <property type="protein sequence ID" value="OBX03698.1"/>
    <property type="molecule type" value="Genomic_DNA"/>
</dbReference>
<comment type="catalytic activity">
    <reaction evidence="7">
        <text>L-seryl-[protein] + ATP = O-phospho-L-seryl-[protein] + ADP + H(+)</text>
        <dbReference type="Rhea" id="RHEA:17989"/>
        <dbReference type="Rhea" id="RHEA-COMP:9863"/>
        <dbReference type="Rhea" id="RHEA-COMP:11604"/>
        <dbReference type="ChEBI" id="CHEBI:15378"/>
        <dbReference type="ChEBI" id="CHEBI:29999"/>
        <dbReference type="ChEBI" id="CHEBI:30616"/>
        <dbReference type="ChEBI" id="CHEBI:83421"/>
        <dbReference type="ChEBI" id="CHEBI:456216"/>
        <dbReference type="EC" id="2.7.12.2"/>
    </reaction>
</comment>
<dbReference type="STRING" id="505345.QV06_09650"/>
<keyword evidence="1" id="KW-0808">Transferase</keyword>
<dbReference type="InterPro" id="IPR000719">
    <property type="entry name" value="Prot_kinase_dom"/>
</dbReference>
<evidence type="ECO:0000256" key="8">
    <source>
        <dbReference type="ARBA" id="ARBA00049299"/>
    </source>
</evidence>
<evidence type="ECO:0000256" key="5">
    <source>
        <dbReference type="ARBA" id="ARBA00038035"/>
    </source>
</evidence>
<dbReference type="PROSITE" id="PS50011">
    <property type="entry name" value="PROTEIN_KINASE_DOM"/>
    <property type="match status" value="1"/>
</dbReference>
<dbReference type="InterPro" id="IPR011009">
    <property type="entry name" value="Kinase-like_dom_sf"/>
</dbReference>
<dbReference type="Proteomes" id="UP000092626">
    <property type="component" value="Unassembled WGS sequence"/>
</dbReference>
<keyword evidence="4" id="KW-0067">ATP-binding</keyword>
<feature type="domain" description="Protein kinase" evidence="11">
    <location>
        <begin position="9"/>
        <end position="256"/>
    </location>
</feature>
<evidence type="ECO:0000256" key="4">
    <source>
        <dbReference type="ARBA" id="ARBA00022840"/>
    </source>
</evidence>
<comment type="catalytic activity">
    <reaction evidence="8">
        <text>L-threonyl-[protein] + ATP = O-phospho-L-threonyl-[protein] + ADP + H(+)</text>
        <dbReference type="Rhea" id="RHEA:46608"/>
        <dbReference type="Rhea" id="RHEA-COMP:11060"/>
        <dbReference type="Rhea" id="RHEA-COMP:11605"/>
        <dbReference type="ChEBI" id="CHEBI:15378"/>
        <dbReference type="ChEBI" id="CHEBI:30013"/>
        <dbReference type="ChEBI" id="CHEBI:30616"/>
        <dbReference type="ChEBI" id="CHEBI:61977"/>
        <dbReference type="ChEBI" id="CHEBI:456216"/>
        <dbReference type="EC" id="2.7.12.2"/>
    </reaction>
</comment>
<accession>A0A1A7PMC6</accession>
<reference evidence="12 13" key="1">
    <citation type="submission" date="2014-11" db="EMBL/GenBank/DDBJ databases">
        <title>Pan-genome of Gallibacterium spp.</title>
        <authorList>
            <person name="Kudirkiene E."/>
            <person name="Bojesen A.M."/>
        </authorList>
    </citation>
    <scope>NUCLEOTIDE SEQUENCE [LARGE SCALE GENOMIC DNA]</scope>
    <source>
        <strain evidence="12 13">59/S3/89</strain>
    </source>
</reference>
<evidence type="ECO:0000256" key="10">
    <source>
        <dbReference type="SAM" id="Coils"/>
    </source>
</evidence>
<name>A0A1A7PMC6_9PAST</name>
<dbReference type="GO" id="GO:0004672">
    <property type="term" value="F:protein kinase activity"/>
    <property type="evidence" value="ECO:0007669"/>
    <property type="project" value="InterPro"/>
</dbReference>
<evidence type="ECO:0000259" key="11">
    <source>
        <dbReference type="PROSITE" id="PS50011"/>
    </source>
</evidence>
<comment type="catalytic activity">
    <reaction evidence="9">
        <text>L-tyrosyl-[protein] + ATP = O-phospho-L-tyrosyl-[protein] + ADP + H(+)</text>
        <dbReference type="Rhea" id="RHEA:10596"/>
        <dbReference type="Rhea" id="RHEA-COMP:10136"/>
        <dbReference type="Rhea" id="RHEA-COMP:20101"/>
        <dbReference type="ChEBI" id="CHEBI:15378"/>
        <dbReference type="ChEBI" id="CHEBI:30616"/>
        <dbReference type="ChEBI" id="CHEBI:46858"/>
        <dbReference type="ChEBI" id="CHEBI:61978"/>
        <dbReference type="ChEBI" id="CHEBI:456216"/>
        <dbReference type="EC" id="2.7.12.2"/>
    </reaction>
</comment>
<dbReference type="PATRIC" id="fig|505345.6.peg.1962"/>